<dbReference type="Proteomes" id="UP000663923">
    <property type="component" value="Chromosome"/>
</dbReference>
<keyword evidence="3" id="KW-1185">Reference proteome</keyword>
<evidence type="ECO:0000313" key="3">
    <source>
        <dbReference type="Proteomes" id="UP000663923"/>
    </source>
</evidence>
<keyword evidence="1" id="KW-0732">Signal</keyword>
<gene>
    <name evidence="2" type="ORF">J4G78_03370</name>
</gene>
<reference evidence="2 3" key="1">
    <citation type="submission" date="2021-03" db="EMBL/GenBank/DDBJ databases">
        <title>Complete genome of Parasphingorhabdus_sp.JHSY0214.</title>
        <authorList>
            <person name="Yoo J.H."/>
            <person name="Bae J.W."/>
        </authorList>
    </citation>
    <scope>NUCLEOTIDE SEQUENCE [LARGE SCALE GENOMIC DNA]</scope>
    <source>
        <strain evidence="2 3">JHSY0214</strain>
    </source>
</reference>
<proteinExistence type="predicted"/>
<organism evidence="2 3">
    <name type="scientific">Parasphingorhabdus cellanae</name>
    <dbReference type="NCBI Taxonomy" id="2806553"/>
    <lineage>
        <taxon>Bacteria</taxon>
        <taxon>Pseudomonadati</taxon>
        <taxon>Pseudomonadota</taxon>
        <taxon>Alphaproteobacteria</taxon>
        <taxon>Sphingomonadales</taxon>
        <taxon>Sphingomonadaceae</taxon>
        <taxon>Parasphingorhabdus</taxon>
    </lineage>
</organism>
<dbReference type="RefSeq" id="WP_207988483.1">
    <property type="nucleotide sequence ID" value="NZ_CP071794.1"/>
</dbReference>
<dbReference type="EMBL" id="CP071794">
    <property type="protein sequence ID" value="QTD56644.1"/>
    <property type="molecule type" value="Genomic_DNA"/>
</dbReference>
<name>A0ABX7T4W7_9SPHN</name>
<feature type="signal peptide" evidence="1">
    <location>
        <begin position="1"/>
        <end position="24"/>
    </location>
</feature>
<accession>A0ABX7T4W7</accession>
<evidence type="ECO:0000313" key="2">
    <source>
        <dbReference type="EMBL" id="QTD56644.1"/>
    </source>
</evidence>
<sequence>MSTNKTAASLFTAICVSFATSAQAEMPHKDLSMERHAENALMQPVKDVNLRKDQIPEKLLAVQNHPYDLENMRGCRALEAEITQLDELLGPDINQLQEKSLTEKREQGVSRVAGAMIGGLIPFRGVVRELSGANAAKRRFLEAIAAGNARRSFLKGVAVTKGCLTAPQPRVLALAYNFQGF</sequence>
<feature type="chain" id="PRO_5046248200" evidence="1">
    <location>
        <begin position="25"/>
        <end position="181"/>
    </location>
</feature>
<evidence type="ECO:0000256" key="1">
    <source>
        <dbReference type="SAM" id="SignalP"/>
    </source>
</evidence>
<protein>
    <submittedName>
        <fullName evidence="2">Uncharacterized protein</fullName>
    </submittedName>
</protein>